<evidence type="ECO:0000313" key="3">
    <source>
        <dbReference type="EMBL" id="KAK3056356.1"/>
    </source>
</evidence>
<evidence type="ECO:0000256" key="1">
    <source>
        <dbReference type="SAM" id="Coils"/>
    </source>
</evidence>
<sequence>MPPKGNNKCIPDFFKPFTIPKNRVPINNVAEEEIVVAPAPKRTVSEDRIEPGLPRTSTSPSKRGPGRPRKDSQRSSNAATPTRRSPTSSPKKSSQVPQLDGSNDTPLVHISPASAQHRKMSAFEVFAPPPPLQLKRESAEGNTTASFSSVSTLSSMPLSSQSSSKRTIKHGLQAVTNSDSGSADSDSSDELADVTSFVSRKKRKLTPPGQDLDHAIPIPSTVKPERRSGRLSDDGRQKSAPSRMPSPPRMVYKHSLANMIKQKEKSEKTEAKIQEAEAAFEEARRKRAEELEQRGGLSGGLEAAVEDDSDQGERMKLAIARTEALQDEQQFYYFREVKALTSDNSFPAEPGTVWEKYRNNDKVRTQAFLSGFIAQLASSGVIPNAVCGWISDQLLHEKREDLCEAYIEVLRVRSKLTVSTPHASEMLNHFYELSKREAPIPGAVIPGFTATIHLEADGAVPGLQYVLYALQHAHTSHPDQPIYSRVLLTELLPALVDARVAKDSALCEKLADTIQYIIDGVADSQYANFCDNLPGDFQNMIELSKLFRCRATVAMPARSQRSHHVRRMLATHMITGKYTHRDYDAKLALPKSAQIILQRLKTAPEFAISESSDYLILTSLISVLDIAIDSGFSDSLSRGHAAEPSKPSNGFANPNPALRAETDFNAQIDAFTTQLRQMSSRIRDAGTAHLRRTEAKSAIDRLVLRLEHCVRTKPKPKKNVFGGGTGQQRDFLSGFLKHSSLKTDDATCNGEGGSAIALLDKVLNETNVDAEDSKDVSSGESAATGGAESGVVT</sequence>
<feature type="coiled-coil region" evidence="1">
    <location>
        <begin position="259"/>
        <end position="293"/>
    </location>
</feature>
<feature type="compositionally biased region" description="Low complexity" evidence="2">
    <location>
        <begin position="146"/>
        <end position="164"/>
    </location>
</feature>
<feature type="region of interest" description="Disordered" evidence="2">
    <location>
        <begin position="1"/>
        <end position="20"/>
    </location>
</feature>
<reference evidence="3" key="1">
    <citation type="submission" date="2023-04" db="EMBL/GenBank/DDBJ databases">
        <title>Black Yeasts Isolated from many extreme environments.</title>
        <authorList>
            <person name="Coleine C."/>
            <person name="Stajich J.E."/>
            <person name="Selbmann L."/>
        </authorList>
    </citation>
    <scope>NUCLEOTIDE SEQUENCE</scope>
    <source>
        <strain evidence="3">CCFEE 5312</strain>
    </source>
</reference>
<feature type="compositionally biased region" description="Low complexity" evidence="2">
    <location>
        <begin position="778"/>
        <end position="793"/>
    </location>
</feature>
<feature type="compositionally biased region" description="Basic and acidic residues" evidence="2">
    <location>
        <begin position="223"/>
        <end position="237"/>
    </location>
</feature>
<dbReference type="AlphaFoldDB" id="A0AAJ0GF62"/>
<feature type="region of interest" description="Disordered" evidence="2">
    <location>
        <begin position="25"/>
        <end position="251"/>
    </location>
</feature>
<protein>
    <submittedName>
        <fullName evidence="3">Uncharacterized protein</fullName>
    </submittedName>
</protein>
<name>A0AAJ0GF62_9PEZI</name>
<keyword evidence="4" id="KW-1185">Reference proteome</keyword>
<evidence type="ECO:0000313" key="4">
    <source>
        <dbReference type="Proteomes" id="UP001271007"/>
    </source>
</evidence>
<dbReference type="EMBL" id="JAWDJX010000006">
    <property type="protein sequence ID" value="KAK3056356.1"/>
    <property type="molecule type" value="Genomic_DNA"/>
</dbReference>
<evidence type="ECO:0000256" key="2">
    <source>
        <dbReference type="SAM" id="MobiDB-lite"/>
    </source>
</evidence>
<feature type="region of interest" description="Disordered" evidence="2">
    <location>
        <begin position="769"/>
        <end position="793"/>
    </location>
</feature>
<keyword evidence="1" id="KW-0175">Coiled coil</keyword>
<feature type="compositionally biased region" description="Low complexity" evidence="2">
    <location>
        <begin position="80"/>
        <end position="94"/>
    </location>
</feature>
<comment type="caution">
    <text evidence="3">The sequence shown here is derived from an EMBL/GenBank/DDBJ whole genome shotgun (WGS) entry which is preliminary data.</text>
</comment>
<feature type="region of interest" description="Disordered" evidence="2">
    <location>
        <begin position="637"/>
        <end position="657"/>
    </location>
</feature>
<organism evidence="3 4">
    <name type="scientific">Extremus antarcticus</name>
    <dbReference type="NCBI Taxonomy" id="702011"/>
    <lineage>
        <taxon>Eukaryota</taxon>
        <taxon>Fungi</taxon>
        <taxon>Dikarya</taxon>
        <taxon>Ascomycota</taxon>
        <taxon>Pezizomycotina</taxon>
        <taxon>Dothideomycetes</taxon>
        <taxon>Dothideomycetidae</taxon>
        <taxon>Mycosphaerellales</taxon>
        <taxon>Extremaceae</taxon>
        <taxon>Extremus</taxon>
    </lineage>
</organism>
<accession>A0AAJ0GF62</accession>
<dbReference type="Proteomes" id="UP001271007">
    <property type="component" value="Unassembled WGS sequence"/>
</dbReference>
<proteinExistence type="predicted"/>
<gene>
    <name evidence="3" type="ORF">LTR09_002863</name>
</gene>
<feature type="compositionally biased region" description="Polar residues" evidence="2">
    <location>
        <begin position="95"/>
        <end position="105"/>
    </location>
</feature>